<dbReference type="Proteomes" id="UP001060085">
    <property type="component" value="Linkage Group LG01"/>
</dbReference>
<gene>
    <name evidence="1" type="ORF">M9H77_02663</name>
</gene>
<dbReference type="EMBL" id="CM044701">
    <property type="protein sequence ID" value="KAI5681435.1"/>
    <property type="molecule type" value="Genomic_DNA"/>
</dbReference>
<evidence type="ECO:0000313" key="1">
    <source>
        <dbReference type="EMBL" id="KAI5681435.1"/>
    </source>
</evidence>
<protein>
    <submittedName>
        <fullName evidence="1">Uncharacterized protein</fullName>
    </submittedName>
</protein>
<comment type="caution">
    <text evidence="1">The sequence shown here is derived from an EMBL/GenBank/DDBJ whole genome shotgun (WGS) entry which is preliminary data.</text>
</comment>
<name>A0ACC0C968_CATRO</name>
<accession>A0ACC0C968</accession>
<proteinExistence type="predicted"/>
<sequence>MPPHNSAASSKKIRAAVDPSNNEPILFLPYRIPDETNSIWYSAKLKNRLVVEYTVHGLLESQVGGLDHYWWDDNERRWRLAVQQGGDEQAQAAEEQAGDAVEDDEKDDFLTAVTDQLEHLQIRQEKIQHQLQIHQENTQNRLQIVKEMMQCQHEMLSYLYGHFSSNVGSSGSGAAP</sequence>
<reference evidence="2" key="1">
    <citation type="journal article" date="2023" name="Nat. Plants">
        <title>Single-cell RNA sequencing provides a high-resolution roadmap for understanding the multicellular compartmentation of specialized metabolism.</title>
        <authorList>
            <person name="Sun S."/>
            <person name="Shen X."/>
            <person name="Li Y."/>
            <person name="Li Y."/>
            <person name="Wang S."/>
            <person name="Li R."/>
            <person name="Zhang H."/>
            <person name="Shen G."/>
            <person name="Guo B."/>
            <person name="Wei J."/>
            <person name="Xu J."/>
            <person name="St-Pierre B."/>
            <person name="Chen S."/>
            <person name="Sun C."/>
        </authorList>
    </citation>
    <scope>NUCLEOTIDE SEQUENCE [LARGE SCALE GENOMIC DNA]</scope>
</reference>
<evidence type="ECO:0000313" key="2">
    <source>
        <dbReference type="Proteomes" id="UP001060085"/>
    </source>
</evidence>
<organism evidence="1 2">
    <name type="scientific">Catharanthus roseus</name>
    <name type="common">Madagascar periwinkle</name>
    <name type="synonym">Vinca rosea</name>
    <dbReference type="NCBI Taxonomy" id="4058"/>
    <lineage>
        <taxon>Eukaryota</taxon>
        <taxon>Viridiplantae</taxon>
        <taxon>Streptophyta</taxon>
        <taxon>Embryophyta</taxon>
        <taxon>Tracheophyta</taxon>
        <taxon>Spermatophyta</taxon>
        <taxon>Magnoliopsida</taxon>
        <taxon>eudicotyledons</taxon>
        <taxon>Gunneridae</taxon>
        <taxon>Pentapetalae</taxon>
        <taxon>asterids</taxon>
        <taxon>lamiids</taxon>
        <taxon>Gentianales</taxon>
        <taxon>Apocynaceae</taxon>
        <taxon>Rauvolfioideae</taxon>
        <taxon>Vinceae</taxon>
        <taxon>Catharanthinae</taxon>
        <taxon>Catharanthus</taxon>
    </lineage>
</organism>
<keyword evidence="2" id="KW-1185">Reference proteome</keyword>